<name>A0ABQ0L1U9_MYCCL</name>
<proteinExistence type="predicted"/>
<keyword evidence="2" id="KW-1185">Reference proteome</keyword>
<dbReference type="Proteomes" id="UP000815677">
    <property type="component" value="Unassembled WGS sequence"/>
</dbReference>
<sequence>MCCPRPILPREIGPESSGFSLDARLAKRCSDAATNHFNAPQSTWRPKAVPRPNLLLEVHVLTDSALSESESYSPLRAQGLPGDPRLHAARHQQAINEGADTWQI</sequence>
<dbReference type="EMBL" id="DF840789">
    <property type="protein sequence ID" value="GAT45121.1"/>
    <property type="molecule type" value="Genomic_DNA"/>
</dbReference>
<evidence type="ECO:0000313" key="1">
    <source>
        <dbReference type="EMBL" id="GAT45121.1"/>
    </source>
</evidence>
<evidence type="ECO:0000313" key="2">
    <source>
        <dbReference type="Proteomes" id="UP000815677"/>
    </source>
</evidence>
<organism evidence="1 2">
    <name type="scientific">Mycena chlorophos</name>
    <name type="common">Agaric fungus</name>
    <name type="synonym">Agaricus chlorophos</name>
    <dbReference type="NCBI Taxonomy" id="658473"/>
    <lineage>
        <taxon>Eukaryota</taxon>
        <taxon>Fungi</taxon>
        <taxon>Dikarya</taxon>
        <taxon>Basidiomycota</taxon>
        <taxon>Agaricomycotina</taxon>
        <taxon>Agaricomycetes</taxon>
        <taxon>Agaricomycetidae</taxon>
        <taxon>Agaricales</taxon>
        <taxon>Marasmiineae</taxon>
        <taxon>Mycenaceae</taxon>
        <taxon>Mycena</taxon>
    </lineage>
</organism>
<accession>A0ABQ0L1U9</accession>
<protein>
    <submittedName>
        <fullName evidence="1">Uncharacterized protein</fullName>
    </submittedName>
</protein>
<gene>
    <name evidence="1" type="ORF">MCHLO_02713</name>
</gene>
<reference evidence="1" key="1">
    <citation type="submission" date="2014-09" db="EMBL/GenBank/DDBJ databases">
        <title>Genome sequence of the luminous mushroom Mycena chlorophos for searching fungal bioluminescence genes.</title>
        <authorList>
            <person name="Tanaka Y."/>
            <person name="Kasuga D."/>
            <person name="Oba Y."/>
            <person name="Hase S."/>
            <person name="Sato K."/>
            <person name="Oba Y."/>
            <person name="Sakakibara Y."/>
        </authorList>
    </citation>
    <scope>NUCLEOTIDE SEQUENCE</scope>
</reference>